<dbReference type="FunFam" id="1.20.1740.10:FF:000004">
    <property type="entry name" value="Sodium:alanine symporter family protein"/>
    <property type="match status" value="1"/>
</dbReference>
<feature type="transmembrane region" description="Helical" evidence="9">
    <location>
        <begin position="58"/>
        <end position="76"/>
    </location>
</feature>
<evidence type="ECO:0000256" key="6">
    <source>
        <dbReference type="ARBA" id="ARBA00022847"/>
    </source>
</evidence>
<dbReference type="EMBL" id="FWEY01000002">
    <property type="protein sequence ID" value="SLM50958.1"/>
    <property type="molecule type" value="Genomic_DNA"/>
</dbReference>
<evidence type="ECO:0000256" key="2">
    <source>
        <dbReference type="ARBA" id="ARBA00009261"/>
    </source>
</evidence>
<feature type="transmembrane region" description="Helical" evidence="9">
    <location>
        <begin position="147"/>
        <end position="166"/>
    </location>
</feature>
<proteinExistence type="inferred from homology"/>
<evidence type="ECO:0000256" key="9">
    <source>
        <dbReference type="RuleBase" id="RU363064"/>
    </source>
</evidence>
<evidence type="ECO:0000256" key="5">
    <source>
        <dbReference type="ARBA" id="ARBA00022692"/>
    </source>
</evidence>
<feature type="transmembrane region" description="Helical" evidence="9">
    <location>
        <begin position="178"/>
        <end position="200"/>
    </location>
</feature>
<keyword evidence="8 9" id="KW-0472">Membrane</keyword>
<feature type="transmembrane region" description="Helical" evidence="9">
    <location>
        <begin position="12"/>
        <end position="30"/>
    </location>
</feature>
<dbReference type="PRINTS" id="PR00175">
    <property type="entry name" value="NAALASMPORT"/>
</dbReference>
<feature type="transmembrane region" description="Helical" evidence="9">
    <location>
        <begin position="384"/>
        <end position="408"/>
    </location>
</feature>
<protein>
    <submittedName>
        <fullName evidence="10">Sodium:alanine symporter</fullName>
    </submittedName>
</protein>
<dbReference type="Proteomes" id="UP000195985">
    <property type="component" value="Unassembled WGS sequence"/>
</dbReference>
<keyword evidence="7 9" id="KW-1133">Transmembrane helix</keyword>
<feature type="transmembrane region" description="Helical" evidence="9">
    <location>
        <begin position="242"/>
        <end position="264"/>
    </location>
</feature>
<feature type="transmembrane region" description="Helical" evidence="9">
    <location>
        <begin position="351"/>
        <end position="372"/>
    </location>
</feature>
<dbReference type="STRING" id="43064.SAMN04488086_12052"/>
<organism evidence="10 11">
    <name type="scientific">Trichococcus pasteurii</name>
    <dbReference type="NCBI Taxonomy" id="43064"/>
    <lineage>
        <taxon>Bacteria</taxon>
        <taxon>Bacillati</taxon>
        <taxon>Bacillota</taxon>
        <taxon>Bacilli</taxon>
        <taxon>Lactobacillales</taxon>
        <taxon>Carnobacteriaceae</taxon>
        <taxon>Trichococcus</taxon>
    </lineage>
</organism>
<feature type="transmembrane region" description="Helical" evidence="9">
    <location>
        <begin position="82"/>
        <end position="101"/>
    </location>
</feature>
<dbReference type="AlphaFoldDB" id="A0A1W1ID51"/>
<dbReference type="NCBIfam" id="TIGR00835">
    <property type="entry name" value="agcS"/>
    <property type="match status" value="1"/>
</dbReference>
<evidence type="ECO:0000256" key="3">
    <source>
        <dbReference type="ARBA" id="ARBA00022448"/>
    </source>
</evidence>
<feature type="transmembrane region" description="Helical" evidence="9">
    <location>
        <begin position="306"/>
        <end position="327"/>
    </location>
</feature>
<dbReference type="OrthoDB" id="9804874at2"/>
<dbReference type="InterPro" id="IPR001463">
    <property type="entry name" value="Na/Ala_symport"/>
</dbReference>
<keyword evidence="3 9" id="KW-0813">Transport</keyword>
<accession>A0A1W1ID51</accession>
<feature type="transmembrane region" description="Helical" evidence="9">
    <location>
        <begin position="420"/>
        <end position="441"/>
    </location>
</feature>
<keyword evidence="11" id="KW-1185">Reference proteome</keyword>
<dbReference type="PANTHER" id="PTHR30330">
    <property type="entry name" value="AGSS FAMILY TRANSPORTER, SODIUM-ALANINE"/>
    <property type="match status" value="1"/>
</dbReference>
<evidence type="ECO:0000256" key="8">
    <source>
        <dbReference type="ARBA" id="ARBA00023136"/>
    </source>
</evidence>
<gene>
    <name evidence="10" type="ORF">TPAS_631</name>
</gene>
<dbReference type="PANTHER" id="PTHR30330:SF3">
    <property type="entry name" value="TRANSCRIPTIONAL REGULATOR, LRP FAMILY"/>
    <property type="match status" value="1"/>
</dbReference>
<evidence type="ECO:0000256" key="7">
    <source>
        <dbReference type="ARBA" id="ARBA00022989"/>
    </source>
</evidence>
<dbReference type="GO" id="GO:0005283">
    <property type="term" value="F:amino acid:sodium symporter activity"/>
    <property type="evidence" value="ECO:0007669"/>
    <property type="project" value="InterPro"/>
</dbReference>
<evidence type="ECO:0000256" key="4">
    <source>
        <dbReference type="ARBA" id="ARBA00022475"/>
    </source>
</evidence>
<keyword evidence="5 9" id="KW-0812">Transmembrane</keyword>
<reference evidence="11" key="1">
    <citation type="submission" date="2016-04" db="EMBL/GenBank/DDBJ databases">
        <authorList>
            <person name="Strepis N."/>
        </authorList>
    </citation>
    <scope>NUCLEOTIDE SEQUENCE [LARGE SCALE GENOMIC DNA]</scope>
</reference>
<keyword evidence="4 9" id="KW-1003">Cell membrane</keyword>
<dbReference type="Gene3D" id="1.20.1740.10">
    <property type="entry name" value="Amino acid/polyamine transporter I"/>
    <property type="match status" value="1"/>
</dbReference>
<name>A0A1W1ID51_9LACT</name>
<comment type="similarity">
    <text evidence="2 9">Belongs to the alanine or glycine:cation symporter (AGCS) (TC 2.A.25) family.</text>
</comment>
<dbReference type="RefSeq" id="WP_086941852.1">
    <property type="nucleotide sequence ID" value="NZ_FONM01000020.1"/>
</dbReference>
<dbReference type="GO" id="GO:0005886">
    <property type="term" value="C:plasma membrane"/>
    <property type="evidence" value="ECO:0007669"/>
    <property type="project" value="UniProtKB-SubCell"/>
</dbReference>
<evidence type="ECO:0000313" key="10">
    <source>
        <dbReference type="EMBL" id="SLM50958.1"/>
    </source>
</evidence>
<comment type="subcellular location">
    <subcellularLocation>
        <location evidence="1 9">Cell membrane</location>
        <topology evidence="1 9">Multi-pass membrane protein</topology>
    </subcellularLocation>
</comment>
<evidence type="ECO:0000256" key="1">
    <source>
        <dbReference type="ARBA" id="ARBA00004651"/>
    </source>
</evidence>
<feature type="transmembrane region" description="Helical" evidence="9">
    <location>
        <begin position="212"/>
        <end position="230"/>
    </location>
</feature>
<evidence type="ECO:0000313" key="11">
    <source>
        <dbReference type="Proteomes" id="UP000195985"/>
    </source>
</evidence>
<dbReference type="Pfam" id="PF01235">
    <property type="entry name" value="Na_Ala_symp"/>
    <property type="match status" value="1"/>
</dbReference>
<sequence>MEIVKWLNDTIIWGIPMLVLMLGTGLYLTFKTRAVIFTRFGTVMANTLKTVFRKPKEIAAGTITPFQAVCTALAGTVGTGNIVGVAVAISVGGPGAIFWMWTSAILGMVTKYAETTLALAYREKNAKGEYVGGPMYYISKGLGWPKLAYLFCLLTAFSSIGGGNIVQANTVAGSLKDAISIPALASGLLLAFFVALVVVGGIKRIASVAEKLIPFMSLIYTGAAIFILIVQRNQIPSALATIFTDAFTGTAAVGGFTGASLMYAARIGVARGVFTNEAGLGSAPIAHSTANTDHPARQGCWGAFEVFFDTIIMCTITALVIIISGTWKDASIDGTEMSNRAFSAVIPGGEYIISIGIVLFAFATIIAWYYYSEKAIEYIAGQKAILVYRIFFVASIVYGAVATLDVVWEISDLFNGLMAIPNLIALIGLVGPIVALTNDFFADPETIRPKDQSYASLLQIKPDNLSDKNEK</sequence>
<keyword evidence="6 9" id="KW-0769">Symport</keyword>